<dbReference type="EMBL" id="KN550604">
    <property type="protein sequence ID" value="KHJ93788.1"/>
    <property type="molecule type" value="Genomic_DNA"/>
</dbReference>
<keyword evidence="8" id="KW-1185">Reference proteome</keyword>
<reference evidence="7 8" key="1">
    <citation type="submission" date="2014-03" db="EMBL/GenBank/DDBJ databases">
        <title>Draft genome of the hookworm Oesophagostomum dentatum.</title>
        <authorList>
            <person name="Mitreva M."/>
        </authorList>
    </citation>
    <scope>NUCLEOTIDE SEQUENCE [LARGE SCALE GENOMIC DNA]</scope>
    <source>
        <strain evidence="7 8">OD-Hann</strain>
    </source>
</reference>
<evidence type="ECO:0008006" key="9">
    <source>
        <dbReference type="Google" id="ProtNLM"/>
    </source>
</evidence>
<keyword evidence="5 6" id="KW-0472">Membrane</keyword>
<comment type="subcellular location">
    <subcellularLocation>
        <location evidence="1">Membrane</location>
        <topology evidence="1">Multi-pass membrane protein</topology>
    </subcellularLocation>
</comment>
<feature type="transmembrane region" description="Helical" evidence="6">
    <location>
        <begin position="91"/>
        <end position="114"/>
    </location>
</feature>
<evidence type="ECO:0000256" key="5">
    <source>
        <dbReference type="ARBA" id="ARBA00023136"/>
    </source>
</evidence>
<organism evidence="7 8">
    <name type="scientific">Oesophagostomum dentatum</name>
    <name type="common">Nodular worm</name>
    <dbReference type="NCBI Taxonomy" id="61180"/>
    <lineage>
        <taxon>Eukaryota</taxon>
        <taxon>Metazoa</taxon>
        <taxon>Ecdysozoa</taxon>
        <taxon>Nematoda</taxon>
        <taxon>Chromadorea</taxon>
        <taxon>Rhabditida</taxon>
        <taxon>Rhabditina</taxon>
        <taxon>Rhabditomorpha</taxon>
        <taxon>Strongyloidea</taxon>
        <taxon>Strongylidae</taxon>
        <taxon>Oesophagostomum</taxon>
    </lineage>
</organism>
<evidence type="ECO:0000256" key="6">
    <source>
        <dbReference type="SAM" id="Phobius"/>
    </source>
</evidence>
<name>A0A0B1T8A3_OESDE</name>
<feature type="transmembrane region" description="Helical" evidence="6">
    <location>
        <begin position="120"/>
        <end position="140"/>
    </location>
</feature>
<proteinExistence type="inferred from homology"/>
<evidence type="ECO:0000256" key="2">
    <source>
        <dbReference type="ARBA" id="ARBA00005731"/>
    </source>
</evidence>
<evidence type="ECO:0000313" key="8">
    <source>
        <dbReference type="Proteomes" id="UP000053660"/>
    </source>
</evidence>
<evidence type="ECO:0000256" key="4">
    <source>
        <dbReference type="ARBA" id="ARBA00022989"/>
    </source>
</evidence>
<dbReference type="InterPro" id="IPR012435">
    <property type="entry name" value="TMEM144"/>
</dbReference>
<keyword evidence="4 6" id="KW-1133">Transmembrane helix</keyword>
<dbReference type="PANTHER" id="PTHR16119:SF16">
    <property type="entry name" value="TRANSMEMBRANE PROTEIN 144 HOMOLOG"/>
    <property type="match status" value="1"/>
</dbReference>
<dbReference type="Proteomes" id="UP000053660">
    <property type="component" value="Unassembled WGS sequence"/>
</dbReference>
<dbReference type="PANTHER" id="PTHR16119">
    <property type="entry name" value="TRANSMEMBRANE PROTEIN 144"/>
    <property type="match status" value="1"/>
</dbReference>
<dbReference type="GO" id="GO:0016020">
    <property type="term" value="C:membrane"/>
    <property type="evidence" value="ECO:0007669"/>
    <property type="project" value="UniProtKB-SubCell"/>
</dbReference>
<feature type="transmembrane region" description="Helical" evidence="6">
    <location>
        <begin position="31"/>
        <end position="51"/>
    </location>
</feature>
<protein>
    <recommendedName>
        <fullName evidence="9">Major facilitator superfamily (MFS) profile domain-containing protein</fullName>
    </recommendedName>
</protein>
<dbReference type="OrthoDB" id="426527at2759"/>
<keyword evidence="3 6" id="KW-0812">Transmembrane</keyword>
<evidence type="ECO:0000313" key="7">
    <source>
        <dbReference type="EMBL" id="KHJ93788.1"/>
    </source>
</evidence>
<dbReference type="GO" id="GO:0015144">
    <property type="term" value="F:carbohydrate transmembrane transporter activity"/>
    <property type="evidence" value="ECO:0007669"/>
    <property type="project" value="InterPro"/>
</dbReference>
<feature type="transmembrane region" description="Helical" evidence="6">
    <location>
        <begin position="6"/>
        <end position="22"/>
    </location>
</feature>
<dbReference type="Pfam" id="PF07857">
    <property type="entry name" value="TMEM144"/>
    <property type="match status" value="1"/>
</dbReference>
<dbReference type="AlphaFoldDB" id="A0A0B1T8A3"/>
<dbReference type="InterPro" id="IPR010651">
    <property type="entry name" value="Sugar_transport"/>
</dbReference>
<gene>
    <name evidence="7" type="ORF">OESDEN_06294</name>
</gene>
<accession>A0A0B1T8A3</accession>
<evidence type="ECO:0000256" key="3">
    <source>
        <dbReference type="ARBA" id="ARBA00022692"/>
    </source>
</evidence>
<evidence type="ECO:0000256" key="1">
    <source>
        <dbReference type="ARBA" id="ARBA00004141"/>
    </source>
</evidence>
<comment type="similarity">
    <text evidence="2">Belongs to the TMEM144 family.</text>
</comment>
<sequence length="155" mass="16810">MWVGLIAVLLASFFFGSVFVPIKKAYAGDGFITQLFVACGAFSVAIIVHAAQGFPGFYPFAMLGGFLWAFANTFSIQIINRLSMGLANLIWNSFSCLSGWATSRFGLFGLTAAIPASVGLNYIGIVILIFGYDLVTVLLVSAYKDSREEKITPRR</sequence>
<feature type="transmembrane region" description="Helical" evidence="6">
    <location>
        <begin position="57"/>
        <end position="79"/>
    </location>
</feature>